<dbReference type="EMBL" id="JBHRWW010000025">
    <property type="protein sequence ID" value="MFC3690483.1"/>
    <property type="molecule type" value="Genomic_DNA"/>
</dbReference>
<sequence length="164" mass="18520">MTRRKPVDMSFEDWTERQIREAQERGAFSNLAGAGKPIPDLDKPWSAERWAADLARREGVDLSLALPVPLRLRRDRERLLAGLGTLTSEAQVREVVAEFNDSVREAFRRPTTGGPPMTVGLMDVEVVLDRWRAARPAPEPPPVPDLAPPTAARPWWRRWPGPRS</sequence>
<evidence type="ECO:0000313" key="4">
    <source>
        <dbReference type="Proteomes" id="UP001595685"/>
    </source>
</evidence>
<feature type="compositionally biased region" description="Pro residues" evidence="1">
    <location>
        <begin position="137"/>
        <end position="147"/>
    </location>
</feature>
<accession>A0ABV7WKS6</accession>
<evidence type="ECO:0000313" key="3">
    <source>
        <dbReference type="EMBL" id="MFC3690483.1"/>
    </source>
</evidence>
<reference evidence="4" key="1">
    <citation type="journal article" date="2019" name="Int. J. Syst. Evol. Microbiol.">
        <title>The Global Catalogue of Microorganisms (GCM) 10K type strain sequencing project: providing services to taxonomists for standard genome sequencing and annotation.</title>
        <authorList>
            <consortium name="The Broad Institute Genomics Platform"/>
            <consortium name="The Broad Institute Genome Sequencing Center for Infectious Disease"/>
            <person name="Wu L."/>
            <person name="Ma J."/>
        </authorList>
    </citation>
    <scope>NUCLEOTIDE SEQUENCE [LARGE SCALE GENOMIC DNA]</scope>
    <source>
        <strain evidence="4">NCAIM B.02333</strain>
    </source>
</reference>
<dbReference type="InterPro" id="IPR018961">
    <property type="entry name" value="DnaJ_homolog_subfam-C_membr-28"/>
</dbReference>
<protein>
    <submittedName>
        <fullName evidence="3">DUF1992 domain-containing protein</fullName>
    </submittedName>
</protein>
<keyword evidence="4" id="KW-1185">Reference proteome</keyword>
<evidence type="ECO:0000256" key="1">
    <source>
        <dbReference type="SAM" id="MobiDB-lite"/>
    </source>
</evidence>
<name>A0ABV7WKS6_9MICO</name>
<feature type="domain" description="DnaJ homologue subfamily C member 28 conserved" evidence="2">
    <location>
        <begin position="14"/>
        <end position="80"/>
    </location>
</feature>
<comment type="caution">
    <text evidence="3">The sequence shown here is derived from an EMBL/GenBank/DDBJ whole genome shotgun (WGS) entry which is preliminary data.</text>
</comment>
<gene>
    <name evidence="3" type="ORF">ACFOLH_19210</name>
</gene>
<feature type="region of interest" description="Disordered" evidence="1">
    <location>
        <begin position="135"/>
        <end position="164"/>
    </location>
</feature>
<feature type="compositionally biased region" description="Low complexity" evidence="1">
    <location>
        <begin position="148"/>
        <end position="164"/>
    </location>
</feature>
<dbReference type="Proteomes" id="UP001595685">
    <property type="component" value="Unassembled WGS sequence"/>
</dbReference>
<organism evidence="3 4">
    <name type="scientific">Aquipuribacter hungaricus</name>
    <dbReference type="NCBI Taxonomy" id="545624"/>
    <lineage>
        <taxon>Bacteria</taxon>
        <taxon>Bacillati</taxon>
        <taxon>Actinomycetota</taxon>
        <taxon>Actinomycetes</taxon>
        <taxon>Micrococcales</taxon>
        <taxon>Intrasporangiaceae</taxon>
        <taxon>Aquipuribacter</taxon>
    </lineage>
</organism>
<proteinExistence type="predicted"/>
<dbReference type="Pfam" id="PF09350">
    <property type="entry name" value="DJC28_CD"/>
    <property type="match status" value="1"/>
</dbReference>
<dbReference type="RefSeq" id="WP_340296047.1">
    <property type="nucleotide sequence ID" value="NZ_JBBEOI010000389.1"/>
</dbReference>
<evidence type="ECO:0000259" key="2">
    <source>
        <dbReference type="Pfam" id="PF09350"/>
    </source>
</evidence>